<dbReference type="InterPro" id="IPR002403">
    <property type="entry name" value="Cyt_P450_E_grp-IV"/>
</dbReference>
<keyword evidence="7 9" id="KW-0503">Monooxygenase</keyword>
<reference evidence="11" key="1">
    <citation type="submission" date="2023-01" db="EMBL/GenBank/DDBJ databases">
        <authorList>
            <person name="Piombo E."/>
        </authorList>
    </citation>
    <scope>NUCLEOTIDE SEQUENCE</scope>
</reference>
<evidence type="ECO:0000256" key="3">
    <source>
        <dbReference type="ARBA" id="ARBA00022617"/>
    </source>
</evidence>
<dbReference type="GO" id="GO:0004497">
    <property type="term" value="F:monooxygenase activity"/>
    <property type="evidence" value="ECO:0007669"/>
    <property type="project" value="UniProtKB-KW"/>
</dbReference>
<dbReference type="PRINTS" id="PR00465">
    <property type="entry name" value="EP450IV"/>
</dbReference>
<evidence type="ECO:0000256" key="10">
    <source>
        <dbReference type="SAM" id="MobiDB-lite"/>
    </source>
</evidence>
<organism evidence="11 12">
    <name type="scientific">Clonostachys chloroleuca</name>
    <dbReference type="NCBI Taxonomy" id="1926264"/>
    <lineage>
        <taxon>Eukaryota</taxon>
        <taxon>Fungi</taxon>
        <taxon>Dikarya</taxon>
        <taxon>Ascomycota</taxon>
        <taxon>Pezizomycotina</taxon>
        <taxon>Sordariomycetes</taxon>
        <taxon>Hypocreomycetidae</taxon>
        <taxon>Hypocreales</taxon>
        <taxon>Bionectriaceae</taxon>
        <taxon>Clonostachys</taxon>
    </lineage>
</organism>
<dbReference type="InterPro" id="IPR036396">
    <property type="entry name" value="Cyt_P450_sf"/>
</dbReference>
<dbReference type="EMBL" id="CABFNP030001081">
    <property type="protein sequence ID" value="CAI6091091.1"/>
    <property type="molecule type" value="Genomic_DNA"/>
</dbReference>
<dbReference type="PROSITE" id="PS00086">
    <property type="entry name" value="CYTOCHROME_P450"/>
    <property type="match status" value="1"/>
</dbReference>
<name>A0AA35M5W2_9HYPO</name>
<evidence type="ECO:0000256" key="5">
    <source>
        <dbReference type="ARBA" id="ARBA00023002"/>
    </source>
</evidence>
<evidence type="ECO:0000256" key="6">
    <source>
        <dbReference type="ARBA" id="ARBA00023004"/>
    </source>
</evidence>
<dbReference type="CDD" id="cd11041">
    <property type="entry name" value="CYP503A1-like"/>
    <property type="match status" value="1"/>
</dbReference>
<evidence type="ECO:0000256" key="2">
    <source>
        <dbReference type="ARBA" id="ARBA00010617"/>
    </source>
</evidence>
<feature type="region of interest" description="Disordered" evidence="10">
    <location>
        <begin position="1"/>
        <end position="21"/>
    </location>
</feature>
<dbReference type="GO" id="GO:0005506">
    <property type="term" value="F:iron ion binding"/>
    <property type="evidence" value="ECO:0007669"/>
    <property type="project" value="InterPro"/>
</dbReference>
<dbReference type="Gene3D" id="1.10.630.10">
    <property type="entry name" value="Cytochrome P450"/>
    <property type="match status" value="1"/>
</dbReference>
<protein>
    <submittedName>
        <fullName evidence="11">Uncharacterized protein</fullName>
    </submittedName>
</protein>
<keyword evidence="6 8" id="KW-0408">Iron</keyword>
<dbReference type="AlphaFoldDB" id="A0AA35M5W2"/>
<dbReference type="GO" id="GO:0016705">
    <property type="term" value="F:oxidoreductase activity, acting on paired donors, with incorporation or reduction of molecular oxygen"/>
    <property type="evidence" value="ECO:0007669"/>
    <property type="project" value="InterPro"/>
</dbReference>
<dbReference type="Proteomes" id="UP001160390">
    <property type="component" value="Unassembled WGS sequence"/>
</dbReference>
<keyword evidence="12" id="KW-1185">Reference proteome</keyword>
<dbReference type="Pfam" id="PF00067">
    <property type="entry name" value="p450"/>
    <property type="match status" value="1"/>
</dbReference>
<comment type="similarity">
    <text evidence="2 9">Belongs to the cytochrome P450 family.</text>
</comment>
<evidence type="ECO:0000313" key="11">
    <source>
        <dbReference type="EMBL" id="CAI6091091.1"/>
    </source>
</evidence>
<comment type="caution">
    <text evidence="11">The sequence shown here is derived from an EMBL/GenBank/DDBJ whole genome shotgun (WGS) entry which is preliminary data.</text>
</comment>
<dbReference type="InterPro" id="IPR017972">
    <property type="entry name" value="Cyt_P450_CS"/>
</dbReference>
<evidence type="ECO:0000256" key="8">
    <source>
        <dbReference type="PIRSR" id="PIRSR602403-1"/>
    </source>
</evidence>
<evidence type="ECO:0000256" key="9">
    <source>
        <dbReference type="RuleBase" id="RU000461"/>
    </source>
</evidence>
<dbReference type="InterPro" id="IPR001128">
    <property type="entry name" value="Cyt_P450"/>
</dbReference>
<sequence length="517" mass="58612">MKFPVSDPQGHGHPFTQPRRAQRRFVTSSRELLSEARKTFKDRIFRIMTDLGEVMFLPHQLAEEIKNDHRFSFTTAFEKDFHAGIPGFETAELGGLENGLLQLIARKQLTRNLGKFHTVPSAMGQLGRELSTPLSDETANALAINFESSGGPGLANRRFEFKLLTQAAQVWTEVVAKDRVLDIIARVSSRIYLGDEVCRNARWLAITKLYTTHFFTAATKLRMYPRIVRHLVHWFISECKLLRSQLNDAQKILEPIVHRRRGLHREALATGEPVPKFDDALGWVEREAAAKFVDCNPSIFQLLLSTVSINTTSDLLEQCMLCIAQDPRIIGPLREEIQNVLRHRGWSKSSLSEMKLLDSVIKESQRLKPTSIAAMRRRVEEDVTLSNGVTLKRGMRVYVDASRMWDPNLHHHPEQWDGYRFLKLRSFPGRERMAQLASTSPDHLAFGHGEHACPGRFLAISVIKIVLCHLLLKYDWMLSPGTDVKPVTNGILVVSSPTARLLIRRRRGAAAAPGVIE</sequence>
<dbReference type="SUPFAM" id="SSF48264">
    <property type="entry name" value="Cytochrome P450"/>
    <property type="match status" value="1"/>
</dbReference>
<gene>
    <name evidence="11" type="ORF">CCHLO57077_00017418</name>
</gene>
<keyword evidence="4 8" id="KW-0479">Metal-binding</keyword>
<dbReference type="PANTHER" id="PTHR46206:SF2">
    <property type="entry name" value="CYTOCHROME P450 MONOOXYGENASE AUSG-RELATED"/>
    <property type="match status" value="1"/>
</dbReference>
<proteinExistence type="inferred from homology"/>
<evidence type="ECO:0000256" key="1">
    <source>
        <dbReference type="ARBA" id="ARBA00001971"/>
    </source>
</evidence>
<evidence type="ECO:0000256" key="7">
    <source>
        <dbReference type="ARBA" id="ARBA00023033"/>
    </source>
</evidence>
<feature type="binding site" description="axial binding residue" evidence="8">
    <location>
        <position position="453"/>
    </location>
    <ligand>
        <name>heme</name>
        <dbReference type="ChEBI" id="CHEBI:30413"/>
    </ligand>
    <ligandPart>
        <name>Fe</name>
        <dbReference type="ChEBI" id="CHEBI:18248"/>
    </ligandPart>
</feature>
<keyword evidence="5 9" id="KW-0560">Oxidoreductase</keyword>
<comment type="cofactor">
    <cofactor evidence="1 8">
        <name>heme</name>
        <dbReference type="ChEBI" id="CHEBI:30413"/>
    </cofactor>
</comment>
<dbReference type="PANTHER" id="PTHR46206">
    <property type="entry name" value="CYTOCHROME P450"/>
    <property type="match status" value="1"/>
</dbReference>
<keyword evidence="3 8" id="KW-0349">Heme</keyword>
<dbReference type="GO" id="GO:0020037">
    <property type="term" value="F:heme binding"/>
    <property type="evidence" value="ECO:0007669"/>
    <property type="project" value="InterPro"/>
</dbReference>
<evidence type="ECO:0000256" key="4">
    <source>
        <dbReference type="ARBA" id="ARBA00022723"/>
    </source>
</evidence>
<accession>A0AA35M5W2</accession>
<evidence type="ECO:0000313" key="12">
    <source>
        <dbReference type="Proteomes" id="UP001160390"/>
    </source>
</evidence>